<dbReference type="Pfam" id="PF12796">
    <property type="entry name" value="Ank_2"/>
    <property type="match status" value="2"/>
</dbReference>
<dbReference type="RefSeq" id="XP_026731157.1">
    <property type="nucleotide sequence ID" value="XM_026875356.1"/>
</dbReference>
<dbReference type="PROSITE" id="PS50088">
    <property type="entry name" value="ANK_REPEAT"/>
    <property type="match status" value="4"/>
</dbReference>
<keyword evidence="1" id="KW-0677">Repeat</keyword>
<dbReference type="Proteomes" id="UP000322000">
    <property type="component" value="Chromosome 7"/>
</dbReference>
<reference evidence="5" key="1">
    <citation type="submission" date="2025-08" db="UniProtKB">
        <authorList>
            <consortium name="RefSeq"/>
        </authorList>
    </citation>
    <scope>IDENTIFICATION</scope>
</reference>
<organism evidence="4 5">
    <name type="scientific">Trichoplusia ni</name>
    <name type="common">Cabbage looper</name>
    <dbReference type="NCBI Taxonomy" id="7111"/>
    <lineage>
        <taxon>Eukaryota</taxon>
        <taxon>Metazoa</taxon>
        <taxon>Ecdysozoa</taxon>
        <taxon>Arthropoda</taxon>
        <taxon>Hexapoda</taxon>
        <taxon>Insecta</taxon>
        <taxon>Pterygota</taxon>
        <taxon>Neoptera</taxon>
        <taxon>Endopterygota</taxon>
        <taxon>Lepidoptera</taxon>
        <taxon>Glossata</taxon>
        <taxon>Ditrysia</taxon>
        <taxon>Noctuoidea</taxon>
        <taxon>Noctuidae</taxon>
        <taxon>Plusiinae</taxon>
        <taxon>Trichoplusia</taxon>
    </lineage>
</organism>
<dbReference type="InterPro" id="IPR036770">
    <property type="entry name" value="Ankyrin_rpt-contain_sf"/>
</dbReference>
<proteinExistence type="predicted"/>
<evidence type="ECO:0000313" key="5">
    <source>
        <dbReference type="RefSeq" id="XP_026731157.1"/>
    </source>
</evidence>
<dbReference type="KEGG" id="tnl:113496198"/>
<keyword evidence="4" id="KW-1185">Reference proteome</keyword>
<dbReference type="GeneID" id="113496198"/>
<evidence type="ECO:0000256" key="3">
    <source>
        <dbReference type="PROSITE-ProRule" id="PRU00023"/>
    </source>
</evidence>
<evidence type="ECO:0000256" key="1">
    <source>
        <dbReference type="ARBA" id="ARBA00022737"/>
    </source>
</evidence>
<feature type="repeat" description="ANK" evidence="3">
    <location>
        <begin position="337"/>
        <end position="370"/>
    </location>
</feature>
<dbReference type="InterPro" id="IPR051637">
    <property type="entry name" value="Ank_repeat_dom-contain_49"/>
</dbReference>
<dbReference type="PANTHER" id="PTHR24180:SF45">
    <property type="entry name" value="POLY [ADP-RIBOSE] POLYMERASE TANKYRASE"/>
    <property type="match status" value="1"/>
</dbReference>
<evidence type="ECO:0000313" key="4">
    <source>
        <dbReference type="Proteomes" id="UP000322000"/>
    </source>
</evidence>
<dbReference type="PANTHER" id="PTHR24180">
    <property type="entry name" value="CYCLIN-DEPENDENT KINASE INHIBITOR 2C-RELATED"/>
    <property type="match status" value="1"/>
</dbReference>
<dbReference type="AlphaFoldDB" id="A0A7E5VSB7"/>
<dbReference type="SMART" id="SM00248">
    <property type="entry name" value="ANK"/>
    <property type="match status" value="4"/>
</dbReference>
<dbReference type="InterPro" id="IPR036116">
    <property type="entry name" value="FN3_sf"/>
</dbReference>
<dbReference type="OrthoDB" id="194358at2759"/>
<dbReference type="InterPro" id="IPR002110">
    <property type="entry name" value="Ankyrin_rpt"/>
</dbReference>
<gene>
    <name evidence="5" type="primary">LOC113496198</name>
</gene>
<feature type="repeat" description="ANK" evidence="3">
    <location>
        <begin position="310"/>
        <end position="336"/>
    </location>
</feature>
<feature type="repeat" description="ANK" evidence="3">
    <location>
        <begin position="238"/>
        <end position="270"/>
    </location>
</feature>
<dbReference type="InParanoid" id="A0A7E5VSB7"/>
<dbReference type="SUPFAM" id="SSF49265">
    <property type="entry name" value="Fibronectin type III"/>
    <property type="match status" value="1"/>
</dbReference>
<protein>
    <submittedName>
        <fullName evidence="5">Uncharacterized protein LOC113496198</fullName>
    </submittedName>
</protein>
<evidence type="ECO:0000256" key="2">
    <source>
        <dbReference type="ARBA" id="ARBA00023043"/>
    </source>
</evidence>
<dbReference type="PROSITE" id="PS50297">
    <property type="entry name" value="ANK_REP_REGION"/>
    <property type="match status" value="3"/>
</dbReference>
<dbReference type="Gene3D" id="2.60.40.10">
    <property type="entry name" value="Immunoglobulins"/>
    <property type="match status" value="1"/>
</dbReference>
<keyword evidence="2 3" id="KW-0040">ANK repeat</keyword>
<accession>A0A7E5VSB7</accession>
<dbReference type="InterPro" id="IPR013783">
    <property type="entry name" value="Ig-like_fold"/>
</dbReference>
<dbReference type="Gene3D" id="1.25.40.20">
    <property type="entry name" value="Ankyrin repeat-containing domain"/>
    <property type="match status" value="1"/>
</dbReference>
<feature type="repeat" description="ANK" evidence="3">
    <location>
        <begin position="271"/>
        <end position="303"/>
    </location>
</feature>
<dbReference type="SUPFAM" id="SSF48403">
    <property type="entry name" value="Ankyrin repeat"/>
    <property type="match status" value="1"/>
</dbReference>
<name>A0A7E5VSB7_TRINI</name>
<sequence length="386" mass="42786">MDLQAFLVSQFRDWSPPAPAVLARTKRSVTLDWANVEPFHFIADQLLYRLEKNDKIPPWFVVYRGEKTTKEIDDLAPRHPHKFRLRVIVKATAVSTLADRAIQYYGDEQTAYDTVKAAATRETSEGCDEKKEDRSKKDVLAGGDITVVITDENNELVIDKDNEDSAQTEAAVTRQVSLKTAEHKWLESQWSEPAWASTDTDGTSVVCFCMAVRCGYMKQVQGMLEERPELIGLINTSNGFTPLATAVRKGDINTVRYLVCAGAELDQRSATGQTALHLAVLSARIPIAQLLLDQGADFQVRDLNMLRVEHYAVDSGDLDTLRFVLDRGGDVNAEDSNGWTPLFRALCQGANTDIIEELVVRGSAVETADRAGLPLTSVARLLSSKQ</sequence>